<protein>
    <submittedName>
        <fullName evidence="3">Acyl CoA:acetate/3-ketoacid CoA transferase</fullName>
    </submittedName>
</protein>
<evidence type="ECO:0000256" key="2">
    <source>
        <dbReference type="PIRNR" id="PIRNR000858"/>
    </source>
</evidence>
<dbReference type="SMART" id="SM00882">
    <property type="entry name" value="CoA_trans"/>
    <property type="match status" value="2"/>
</dbReference>
<dbReference type="RefSeq" id="WP_216440181.1">
    <property type="nucleotide sequence ID" value="NZ_JAHLQF010000003.1"/>
</dbReference>
<organism evidence="3 4">
    <name type="scientific">Clostridium mobile</name>
    <dbReference type="NCBI Taxonomy" id="2841512"/>
    <lineage>
        <taxon>Bacteria</taxon>
        <taxon>Bacillati</taxon>
        <taxon>Bacillota</taxon>
        <taxon>Clostridia</taxon>
        <taxon>Eubacteriales</taxon>
        <taxon>Clostridiaceae</taxon>
        <taxon>Clostridium</taxon>
    </lineage>
</organism>
<dbReference type="PIRSF" id="PIRSF000858">
    <property type="entry name" value="SCOT-t"/>
    <property type="match status" value="1"/>
</dbReference>
<dbReference type="Pfam" id="PF01144">
    <property type="entry name" value="CoA_trans"/>
    <property type="match status" value="1"/>
</dbReference>
<comment type="caution">
    <text evidence="3">The sequence shown here is derived from an EMBL/GenBank/DDBJ whole genome shotgun (WGS) entry which is preliminary data.</text>
</comment>
<comment type="similarity">
    <text evidence="2">Belongs to the 3-oxoacid CoA-transferase family.</text>
</comment>
<dbReference type="PANTHER" id="PTHR43293">
    <property type="entry name" value="ACETATE COA-TRANSFERASE YDIF"/>
    <property type="match status" value="1"/>
</dbReference>
<proteinExistence type="inferred from homology"/>
<name>A0ABS6EKK3_9CLOT</name>
<dbReference type="PANTHER" id="PTHR43293:SF1">
    <property type="entry name" value="ACETATE COA-TRANSFERASE YDIF"/>
    <property type="match status" value="1"/>
</dbReference>
<dbReference type="InterPro" id="IPR004165">
    <property type="entry name" value="CoA_trans_fam_I"/>
</dbReference>
<evidence type="ECO:0000313" key="3">
    <source>
        <dbReference type="EMBL" id="MBU5485652.1"/>
    </source>
</evidence>
<evidence type="ECO:0000313" key="4">
    <source>
        <dbReference type="Proteomes" id="UP000726170"/>
    </source>
</evidence>
<sequence length="515" mass="55904">MISKVMTVEQAINMIKDEDTVAIGGFVGSLHPEELSCAIEKKFLEEGYPRDLTLVYAAGQGDSKDRGLNHFGHEGLVKKVIGGHWALVPKLQKLANENKMEAYNLPQGVIAHLFRDIAAGKIGTITHVGLKTFVDPRIEGGKLNEMTKEDIVKLVNIEGHERLLYKAFPINVALLKGTYADEKGNISMEKEAVVLECVSIAQAAKNSGGIVIVQVEKVVQNGTLDPKLVKIPGIYVDAVVIGKEENNFMTFSEKYNPSYSGEIKLPLDNIPPLPLDERKIISRRAAMELSKNSIVNLGIGIPEGVSIVANEEGIGETLTLTVEAGPVGGVPAGGLSFGASTNVEAILDQANQFDFYDGGGVDSAFLGLAQCDKDGNINVSKFGPKIPGCGGFINISQNSKKMVFCGTFTAGGLKIKIQDKKLTIENEGKAKKFVEHVEQISFSGEYARETGQSVLYITERAVFRLEEDGLTLIEVAPGIDLEKDILNQMNFKPIISKNLKLMDERIFIDEPMGLK</sequence>
<dbReference type="GO" id="GO:0016740">
    <property type="term" value="F:transferase activity"/>
    <property type="evidence" value="ECO:0007669"/>
    <property type="project" value="UniProtKB-KW"/>
</dbReference>
<gene>
    <name evidence="3" type="ORF">KQI86_15135</name>
</gene>
<dbReference type="InterPro" id="IPR014388">
    <property type="entry name" value="3-oxoacid_CoA-transferase"/>
</dbReference>
<reference evidence="3 4" key="1">
    <citation type="submission" date="2021-06" db="EMBL/GenBank/DDBJ databases">
        <authorList>
            <person name="Sun Q."/>
            <person name="Li D."/>
        </authorList>
    </citation>
    <scope>NUCLEOTIDE SEQUENCE [LARGE SCALE GENOMIC DNA]</scope>
    <source>
        <strain evidence="3 4">MSJ-11</strain>
    </source>
</reference>
<dbReference type="EMBL" id="JAHLQF010000003">
    <property type="protein sequence ID" value="MBU5485652.1"/>
    <property type="molecule type" value="Genomic_DNA"/>
</dbReference>
<dbReference type="Proteomes" id="UP000726170">
    <property type="component" value="Unassembled WGS sequence"/>
</dbReference>
<accession>A0ABS6EKK3</accession>
<keyword evidence="1 2" id="KW-0808">Transferase</keyword>
<evidence type="ECO:0000256" key="1">
    <source>
        <dbReference type="ARBA" id="ARBA00022679"/>
    </source>
</evidence>
<keyword evidence="4" id="KW-1185">Reference proteome</keyword>